<accession>A0ABP8QC52</accession>
<sequence length="192" mass="20445">MLLGHLIEPSLPNTYFFGMTTAFTIQALAAAHWPAVRAIYEAGIATGQATFTTEAPGWEAWNASHLAHCRLVAATAEGQVLGWAALSPVSSRCVYAGVAEVSIYIAAEARGQGVGRQLLAALVAESEQHGLWTLQAGIFPENAASLALHASQGFRTVGRRERISQLHGQWRDTLLLERRSSVVGAATQPLSA</sequence>
<dbReference type="Gene3D" id="3.40.630.30">
    <property type="match status" value="1"/>
</dbReference>
<comment type="caution">
    <text evidence="4">The sequence shown here is derived from an EMBL/GenBank/DDBJ whole genome shotgun (WGS) entry which is preliminary data.</text>
</comment>
<keyword evidence="1" id="KW-0808">Transferase</keyword>
<protein>
    <submittedName>
        <fullName evidence="4">GNAT family N-acetyltransferase</fullName>
    </submittedName>
</protein>
<proteinExistence type="predicted"/>
<evidence type="ECO:0000313" key="4">
    <source>
        <dbReference type="EMBL" id="GAA4499501.1"/>
    </source>
</evidence>
<dbReference type="PANTHER" id="PTHR43072">
    <property type="entry name" value="N-ACETYLTRANSFERASE"/>
    <property type="match status" value="1"/>
</dbReference>
<dbReference type="PANTHER" id="PTHR43072:SF23">
    <property type="entry name" value="UPF0039 PROTEIN C11D3.02C"/>
    <property type="match status" value="1"/>
</dbReference>
<gene>
    <name evidence="4" type="ORF">GCM10023172_18190</name>
</gene>
<dbReference type="CDD" id="cd04301">
    <property type="entry name" value="NAT_SF"/>
    <property type="match status" value="1"/>
</dbReference>
<keyword evidence="5" id="KW-1185">Reference proteome</keyword>
<dbReference type="InterPro" id="IPR000182">
    <property type="entry name" value="GNAT_dom"/>
</dbReference>
<evidence type="ECO:0000256" key="2">
    <source>
        <dbReference type="ARBA" id="ARBA00023315"/>
    </source>
</evidence>
<dbReference type="PROSITE" id="PS51186">
    <property type="entry name" value="GNAT"/>
    <property type="match status" value="1"/>
</dbReference>
<keyword evidence="2" id="KW-0012">Acyltransferase</keyword>
<evidence type="ECO:0000256" key="1">
    <source>
        <dbReference type="ARBA" id="ARBA00022679"/>
    </source>
</evidence>
<dbReference type="EMBL" id="BAABGQ010000006">
    <property type="protein sequence ID" value="GAA4499501.1"/>
    <property type="molecule type" value="Genomic_DNA"/>
</dbReference>
<dbReference type="Proteomes" id="UP001501243">
    <property type="component" value="Unassembled WGS sequence"/>
</dbReference>
<dbReference type="Pfam" id="PF00583">
    <property type="entry name" value="Acetyltransf_1"/>
    <property type="match status" value="1"/>
</dbReference>
<dbReference type="InterPro" id="IPR016181">
    <property type="entry name" value="Acyl_CoA_acyltransferase"/>
</dbReference>
<name>A0ABP8QC52_9BACT</name>
<dbReference type="SUPFAM" id="SSF55729">
    <property type="entry name" value="Acyl-CoA N-acyltransferases (Nat)"/>
    <property type="match status" value="1"/>
</dbReference>
<reference evidence="5" key="1">
    <citation type="journal article" date="2019" name="Int. J. Syst. Evol. Microbiol.">
        <title>The Global Catalogue of Microorganisms (GCM) 10K type strain sequencing project: providing services to taxonomists for standard genome sequencing and annotation.</title>
        <authorList>
            <consortium name="The Broad Institute Genomics Platform"/>
            <consortium name="The Broad Institute Genome Sequencing Center for Infectious Disease"/>
            <person name="Wu L."/>
            <person name="Ma J."/>
        </authorList>
    </citation>
    <scope>NUCLEOTIDE SEQUENCE [LARGE SCALE GENOMIC DNA]</scope>
    <source>
        <strain evidence="5">JCM 17841</strain>
    </source>
</reference>
<feature type="domain" description="N-acetyltransferase" evidence="3">
    <location>
        <begin position="23"/>
        <end position="177"/>
    </location>
</feature>
<evidence type="ECO:0000259" key="3">
    <source>
        <dbReference type="PROSITE" id="PS51186"/>
    </source>
</evidence>
<organism evidence="4 5">
    <name type="scientific">Hymenobacter ginsengisoli</name>
    <dbReference type="NCBI Taxonomy" id="1051626"/>
    <lineage>
        <taxon>Bacteria</taxon>
        <taxon>Pseudomonadati</taxon>
        <taxon>Bacteroidota</taxon>
        <taxon>Cytophagia</taxon>
        <taxon>Cytophagales</taxon>
        <taxon>Hymenobacteraceae</taxon>
        <taxon>Hymenobacter</taxon>
    </lineage>
</organism>
<evidence type="ECO:0000313" key="5">
    <source>
        <dbReference type="Proteomes" id="UP001501243"/>
    </source>
</evidence>